<dbReference type="GO" id="GO:0016020">
    <property type="term" value="C:membrane"/>
    <property type="evidence" value="ECO:0007669"/>
    <property type="project" value="UniProtKB-SubCell"/>
</dbReference>
<keyword evidence="10" id="KW-0482">Metalloprotease</keyword>
<comment type="cofactor">
    <cofactor evidence="1">
        <name>Zn(2+)</name>
        <dbReference type="ChEBI" id="CHEBI:29105"/>
    </cofactor>
</comment>
<evidence type="ECO:0000256" key="4">
    <source>
        <dbReference type="ARBA" id="ARBA00022670"/>
    </source>
</evidence>
<keyword evidence="4" id="KW-0645">Protease</keyword>
<evidence type="ECO:0000259" key="13">
    <source>
        <dbReference type="Pfam" id="PF02163"/>
    </source>
</evidence>
<keyword evidence="5 12" id="KW-0812">Transmembrane</keyword>
<proteinExistence type="inferred from homology"/>
<comment type="caution">
    <text evidence="14">The sequence shown here is derived from an EMBL/GenBank/DDBJ whole genome shotgun (WGS) entry which is preliminary data.</text>
</comment>
<dbReference type="GO" id="GO:0046872">
    <property type="term" value="F:metal ion binding"/>
    <property type="evidence" value="ECO:0007669"/>
    <property type="project" value="UniProtKB-KW"/>
</dbReference>
<evidence type="ECO:0000256" key="8">
    <source>
        <dbReference type="ARBA" id="ARBA00022833"/>
    </source>
</evidence>
<evidence type="ECO:0000256" key="10">
    <source>
        <dbReference type="ARBA" id="ARBA00023049"/>
    </source>
</evidence>
<evidence type="ECO:0000256" key="3">
    <source>
        <dbReference type="ARBA" id="ARBA00007931"/>
    </source>
</evidence>
<dbReference type="Pfam" id="PF02163">
    <property type="entry name" value="Peptidase_M50"/>
    <property type="match status" value="1"/>
</dbReference>
<keyword evidence="9 12" id="KW-1133">Transmembrane helix</keyword>
<dbReference type="InterPro" id="IPR008915">
    <property type="entry name" value="Peptidase_M50"/>
</dbReference>
<feature type="domain" description="Peptidase M50" evidence="13">
    <location>
        <begin position="3"/>
        <end position="78"/>
    </location>
</feature>
<evidence type="ECO:0000256" key="6">
    <source>
        <dbReference type="ARBA" id="ARBA00022723"/>
    </source>
</evidence>
<accession>A0A9D1E776</accession>
<evidence type="ECO:0000256" key="5">
    <source>
        <dbReference type="ARBA" id="ARBA00022692"/>
    </source>
</evidence>
<evidence type="ECO:0000256" key="11">
    <source>
        <dbReference type="ARBA" id="ARBA00023136"/>
    </source>
</evidence>
<reference evidence="14" key="2">
    <citation type="journal article" date="2021" name="PeerJ">
        <title>Extensive microbial diversity within the chicken gut microbiome revealed by metagenomics and culture.</title>
        <authorList>
            <person name="Gilroy R."/>
            <person name="Ravi A."/>
            <person name="Getino M."/>
            <person name="Pursley I."/>
            <person name="Horton D.L."/>
            <person name="Alikhan N.F."/>
            <person name="Baker D."/>
            <person name="Gharbi K."/>
            <person name="Hall N."/>
            <person name="Watson M."/>
            <person name="Adriaenssens E.M."/>
            <person name="Foster-Nyarko E."/>
            <person name="Jarju S."/>
            <person name="Secka A."/>
            <person name="Antonio M."/>
            <person name="Oren A."/>
            <person name="Chaudhuri R.R."/>
            <person name="La Ragione R."/>
            <person name="Hildebrand F."/>
            <person name="Pallen M.J."/>
        </authorList>
    </citation>
    <scope>NUCLEOTIDE SEQUENCE</scope>
    <source>
        <strain evidence="14">ChiW16-3235</strain>
    </source>
</reference>
<evidence type="ECO:0000256" key="1">
    <source>
        <dbReference type="ARBA" id="ARBA00001947"/>
    </source>
</evidence>
<keyword evidence="11 12" id="KW-0472">Membrane</keyword>
<dbReference type="GO" id="GO:0006508">
    <property type="term" value="P:proteolysis"/>
    <property type="evidence" value="ECO:0007669"/>
    <property type="project" value="UniProtKB-KW"/>
</dbReference>
<feature type="transmembrane region" description="Helical" evidence="12">
    <location>
        <begin position="86"/>
        <end position="104"/>
    </location>
</feature>
<evidence type="ECO:0000313" key="15">
    <source>
        <dbReference type="Proteomes" id="UP000823913"/>
    </source>
</evidence>
<name>A0A9D1E776_9FIRM</name>
<organism evidence="14 15">
    <name type="scientific">Candidatus Coproplasma avicola</name>
    <dbReference type="NCBI Taxonomy" id="2840744"/>
    <lineage>
        <taxon>Bacteria</taxon>
        <taxon>Bacillati</taxon>
        <taxon>Bacillota</taxon>
        <taxon>Clostridia</taxon>
        <taxon>Eubacteriales</taxon>
        <taxon>Candidatus Coproplasma</taxon>
    </lineage>
</organism>
<gene>
    <name evidence="14" type="ORF">IAB94_05525</name>
</gene>
<keyword evidence="7" id="KW-0378">Hydrolase</keyword>
<dbReference type="Proteomes" id="UP000823913">
    <property type="component" value="Unassembled WGS sequence"/>
</dbReference>
<comment type="subcellular location">
    <subcellularLocation>
        <location evidence="2">Membrane</location>
        <topology evidence="2">Multi-pass membrane protein</topology>
    </subcellularLocation>
</comment>
<evidence type="ECO:0000256" key="7">
    <source>
        <dbReference type="ARBA" id="ARBA00022801"/>
    </source>
</evidence>
<feature type="transmembrane region" description="Helical" evidence="12">
    <location>
        <begin position="125"/>
        <end position="143"/>
    </location>
</feature>
<dbReference type="PANTHER" id="PTHR39188:SF3">
    <property type="entry name" value="STAGE IV SPORULATION PROTEIN FB"/>
    <property type="match status" value="1"/>
</dbReference>
<evidence type="ECO:0000256" key="2">
    <source>
        <dbReference type="ARBA" id="ARBA00004141"/>
    </source>
</evidence>
<sequence>MSIIFALTALLHECGHVFCAAKLGYECKQIKLMPYGAAAVCDIDGIKWRDEVALALAGPAVNAAICVGVAALWWFFPETYAFTDTIMQASLAMLVVNLLPAYPLDGGRVAKCVLSKLFSPKAAHIILRVTNLLSAAGMVALFIISKFNITFLFFALFLVCSALEKSPPAVRINFASRAALRRGVEVKTVIVGDELTVKDAVRLLDDKRYLIVRRESDGKEITQDELCDIMAQKSIYDNVFD</sequence>
<dbReference type="EMBL" id="DVHK01000112">
    <property type="protein sequence ID" value="HIR67486.1"/>
    <property type="molecule type" value="Genomic_DNA"/>
</dbReference>
<reference evidence="14" key="1">
    <citation type="submission" date="2020-10" db="EMBL/GenBank/DDBJ databases">
        <authorList>
            <person name="Gilroy R."/>
        </authorList>
    </citation>
    <scope>NUCLEOTIDE SEQUENCE</scope>
    <source>
        <strain evidence="14">ChiW16-3235</strain>
    </source>
</reference>
<protein>
    <recommendedName>
        <fullName evidence="13">Peptidase M50 domain-containing protein</fullName>
    </recommendedName>
</protein>
<feature type="transmembrane region" description="Helical" evidence="12">
    <location>
        <begin position="52"/>
        <end position="74"/>
    </location>
</feature>
<dbReference type="AlphaFoldDB" id="A0A9D1E776"/>
<dbReference type="PANTHER" id="PTHR39188">
    <property type="entry name" value="MEMBRANE-ASSOCIATED ZINC METALLOPROTEASE M50B"/>
    <property type="match status" value="1"/>
</dbReference>
<comment type="similarity">
    <text evidence="3">Belongs to the peptidase M50B family.</text>
</comment>
<evidence type="ECO:0000256" key="9">
    <source>
        <dbReference type="ARBA" id="ARBA00022989"/>
    </source>
</evidence>
<evidence type="ECO:0000256" key="12">
    <source>
        <dbReference type="SAM" id="Phobius"/>
    </source>
</evidence>
<keyword evidence="6" id="KW-0479">Metal-binding</keyword>
<dbReference type="GO" id="GO:0008237">
    <property type="term" value="F:metallopeptidase activity"/>
    <property type="evidence" value="ECO:0007669"/>
    <property type="project" value="UniProtKB-KW"/>
</dbReference>
<keyword evidence="8" id="KW-0862">Zinc</keyword>
<evidence type="ECO:0000313" key="14">
    <source>
        <dbReference type="EMBL" id="HIR67486.1"/>
    </source>
</evidence>